<evidence type="ECO:0000259" key="12">
    <source>
        <dbReference type="PROSITE" id="PS50010"/>
    </source>
</evidence>
<dbReference type="PROSITE" id="PS51021">
    <property type="entry name" value="BAR"/>
    <property type="match status" value="1"/>
</dbReference>
<keyword evidence="15" id="KW-1185">Reference proteome</keyword>
<evidence type="ECO:0000256" key="4">
    <source>
        <dbReference type="ARBA" id="ARBA00022443"/>
    </source>
</evidence>
<dbReference type="Pfam" id="PF03114">
    <property type="entry name" value="BAR"/>
    <property type="match status" value="1"/>
</dbReference>
<dbReference type="InterPro" id="IPR036028">
    <property type="entry name" value="SH3-like_dom_sf"/>
</dbReference>
<dbReference type="PROSITE" id="PS50010">
    <property type="entry name" value="DH_2"/>
    <property type="match status" value="1"/>
</dbReference>
<feature type="domain" description="SH3" evidence="11">
    <location>
        <begin position="1"/>
        <end position="60"/>
    </location>
</feature>
<evidence type="ECO:0000259" key="11">
    <source>
        <dbReference type="PROSITE" id="PS50002"/>
    </source>
</evidence>
<dbReference type="GO" id="GO:0005085">
    <property type="term" value="F:guanyl-nucleotide exchange factor activity"/>
    <property type="evidence" value="ECO:0007669"/>
    <property type="project" value="UniProtKB-KW"/>
</dbReference>
<keyword evidence="9" id="KW-0175">Coiled coil</keyword>
<dbReference type="SMART" id="SM00325">
    <property type="entry name" value="RhoGEF"/>
    <property type="match status" value="1"/>
</dbReference>
<dbReference type="InterPro" id="IPR051492">
    <property type="entry name" value="Dynamin-Rho_GEF"/>
</dbReference>
<feature type="compositionally biased region" description="Basic and acidic residues" evidence="10">
    <location>
        <begin position="686"/>
        <end position="695"/>
    </location>
</feature>
<dbReference type="CDD" id="cd00160">
    <property type="entry name" value="RhoGEF"/>
    <property type="match status" value="1"/>
</dbReference>
<feature type="compositionally biased region" description="Polar residues" evidence="10">
    <location>
        <begin position="656"/>
        <end position="674"/>
    </location>
</feature>
<feature type="compositionally biased region" description="Polar residues" evidence="10">
    <location>
        <begin position="590"/>
        <end position="603"/>
    </location>
</feature>
<dbReference type="InterPro" id="IPR000219">
    <property type="entry name" value="DH_dom"/>
</dbReference>
<reference evidence="14" key="1">
    <citation type="journal article" date="2023" name="G3 (Bethesda)">
        <title>Whole genome assembly and annotation of the endangered Caribbean coral Acropora cervicornis.</title>
        <authorList>
            <person name="Selwyn J.D."/>
            <person name="Vollmer S.V."/>
        </authorList>
    </citation>
    <scope>NUCLEOTIDE SEQUENCE</scope>
    <source>
        <strain evidence="14">K2</strain>
    </source>
</reference>
<feature type="compositionally biased region" description="Pro residues" evidence="10">
    <location>
        <begin position="563"/>
        <end position="572"/>
    </location>
</feature>
<dbReference type="Proteomes" id="UP001249851">
    <property type="component" value="Unassembled WGS sequence"/>
</dbReference>
<evidence type="ECO:0000313" key="14">
    <source>
        <dbReference type="EMBL" id="KAK2568383.1"/>
    </source>
</evidence>
<organism evidence="14 15">
    <name type="scientific">Acropora cervicornis</name>
    <name type="common">Staghorn coral</name>
    <dbReference type="NCBI Taxonomy" id="6130"/>
    <lineage>
        <taxon>Eukaryota</taxon>
        <taxon>Metazoa</taxon>
        <taxon>Cnidaria</taxon>
        <taxon>Anthozoa</taxon>
        <taxon>Hexacorallia</taxon>
        <taxon>Scleractinia</taxon>
        <taxon>Astrocoeniina</taxon>
        <taxon>Acroporidae</taxon>
        <taxon>Acropora</taxon>
    </lineage>
</organism>
<feature type="compositionally biased region" description="Polar residues" evidence="10">
    <location>
        <begin position="574"/>
        <end position="583"/>
    </location>
</feature>
<evidence type="ECO:0000256" key="1">
    <source>
        <dbReference type="ARBA" id="ARBA00004282"/>
    </source>
</evidence>
<comment type="subcellular location">
    <subcellularLocation>
        <location evidence="1">Cell junction</location>
    </subcellularLocation>
    <subcellularLocation>
        <location evidence="2">Golgi apparatus</location>
        <location evidence="2">Golgi stack</location>
    </subcellularLocation>
</comment>
<dbReference type="PANTHER" id="PTHR22834">
    <property type="entry name" value="NUCLEAR FUSION PROTEIN FUS2"/>
    <property type="match status" value="1"/>
</dbReference>
<accession>A0AAD9VBG7</accession>
<feature type="coiled-coil region" evidence="9">
    <location>
        <begin position="941"/>
        <end position="968"/>
    </location>
</feature>
<proteinExistence type="predicted"/>
<dbReference type="Pfam" id="PF00621">
    <property type="entry name" value="RhoGEF"/>
    <property type="match status" value="1"/>
</dbReference>
<evidence type="ECO:0000256" key="2">
    <source>
        <dbReference type="ARBA" id="ARBA00004348"/>
    </source>
</evidence>
<sequence>MEGSLARALFSFQSSNSEDLSVPEGGVIRIQQYLDKYWLKAEYEGQTGLFPISYAVKLDNEPKQRDIFSSEVALHERENQEFTFGKFHQHDNFSQRQVETERSFVQASFGFVARNEAELTAPGGAVIEVTKDVDDDWLEGSFNGHTGLFPKSYVKYPEKPRAHAIYPFVGESVGELTFREGDCIYLHKRLNSQWMEGEINGNVGIFPSSFVVVDIELPLDKGKCMNGDLPFVESTSWEGQEHKKTSRTSKTQWKEGIKGKAKFNFSALYSGDLELNKGDVITVLRLDDDNWLEGQLANGVTGLCPTAYLEPVLDSNDHWSSINLPLSQNENFQGFYYSHLMPKEATRETSKNSYQDGETFGSYVKSRRTDSSLLDSAFRQDLTPLLRPNTSSLSHTGEKSKSQQYAKPMHKPLSSEGYSVTYLGSGKMINQLPSQDNYQTATSPSGLLPPLLDEQKNLNSNYLLNAKTRTLSSGISRQPEMQFGFASSSKFLPDSFRTWQSNRNDIQGYAAGKILNQDHGDDDDYLLSGNCTSLPSPLLPLPQAQVNNTKTESSEFDYSPITPKRPAPPPPKRNSNNINQFRSNILPASWQKTTSQGDISPKTSPKMKGHGVWEFGEVKQSAVPAVKSLTRTKRDSSHSPMGPPRGSPRVEHRDSSSYNPGPGTQQSQLTESSSGAIWGKSSLEEGKANRQEQLGKSDSNNIASPISSHTELPLARHRPDPAMKSDTSPNETEVPGIGLLEDRIVETEQNLKKEMNVHAGFKSIAQLVMTDPVKQREMEVKVTQSQQKISEWQEELKNLKDEKVFVMESHRKKMLKNKIAHLEADLEKQVRSQRSLEMLLGVVEENRKREVLDNLGVCAQLVENIKKQLAEIEASLHNLTEKPAASSQKHMAEQRRRVVTEIVNTERDYCNDLELCVKHCLAELQSAQVKDLDCDGLFGNIESVLETSKKLLKSIEEATENNEEKDQELGKCFVDIAEEMKEVYAVYCRNHDDAISLVEKYEDVPEIQDAFSKCMDKIREHTRCWDLSSFLIKPVQRVLKYPLLLNELLKYTPEIHRDKYNLIQAISVMTDVANAINEFKRRKDLVVKYKKVEDSGLTNRIQKLSWHSVVKKGNRFNQRLTQLTGLVSQTVDEKFIEEEKKFRGIEKTVKVLWKNISTYLAEFKEVMECGQASGGNVREYYQDVSSCIEVSTFYRIQKTIGETILDRFMDTVHSQVLSPLNALLSLFQGPQRLIQKRNDKCLDYDSWSNKIDKIKDRDKLKTAKEELEIAKKNYEALNTQLLEEIPGFTEKCMTLVVDCMKNFALAHNNFYHQIRQEYEQLLQLPIIQSLEADIVEQHNKRSALVIEQFADLSFIPCSFVAKDGSRKKRRSVKSPNVDTPATEFDKEDDRDIKLISVDSGVTETSDEGRMGAPPSPSVIRPQPAPRRISNTSQPNPKGEDRSPRIVLTPGEGKLHVVEFNFEAQNAGELSVFEGEIVSVLRYSDTSGNPEWWLIQRNGATGYVPQNFLTPVNDNETGSNIAGEGSSSIGTTLIRSGSVGANSTEDTKTSERYCAEFEFVANSPAELNLEEGQYVVVLQKQDLTGNNEWWLVEAVTGQKGYVPSSYLTSVED</sequence>
<feature type="coiled-coil region" evidence="9">
    <location>
        <begin position="1253"/>
        <end position="1284"/>
    </location>
</feature>
<dbReference type="Gene3D" id="1.20.1270.60">
    <property type="entry name" value="Arfaptin homology (AH) domain/BAR domain"/>
    <property type="match status" value="1"/>
</dbReference>
<dbReference type="Pfam" id="PF00018">
    <property type="entry name" value="SH3_1"/>
    <property type="match status" value="1"/>
</dbReference>
<dbReference type="InterPro" id="IPR004148">
    <property type="entry name" value="BAR_dom"/>
</dbReference>
<comment type="caution">
    <text evidence="14">The sequence shown here is derived from an EMBL/GenBank/DDBJ whole genome shotgun (WGS) entry which is preliminary data.</text>
</comment>
<dbReference type="InterPro" id="IPR001452">
    <property type="entry name" value="SH3_domain"/>
</dbReference>
<feature type="domain" description="BAR" evidence="13">
    <location>
        <begin position="1120"/>
        <end position="1343"/>
    </location>
</feature>
<dbReference type="CDD" id="cd00174">
    <property type="entry name" value="SH3"/>
    <property type="match status" value="1"/>
</dbReference>
<feature type="region of interest" description="Disordered" evidence="10">
    <location>
        <begin position="1368"/>
        <end position="1444"/>
    </location>
</feature>
<dbReference type="PROSITE" id="PS00741">
    <property type="entry name" value="DH_1"/>
    <property type="match status" value="1"/>
</dbReference>
<dbReference type="Pfam" id="PF14604">
    <property type="entry name" value="SH3_9"/>
    <property type="match status" value="5"/>
</dbReference>
<dbReference type="InterPro" id="IPR035899">
    <property type="entry name" value="DBL_dom_sf"/>
</dbReference>
<feature type="region of interest" description="Disordered" evidence="10">
    <location>
        <begin position="385"/>
        <end position="413"/>
    </location>
</feature>
<dbReference type="GO" id="GO:0005795">
    <property type="term" value="C:Golgi stack"/>
    <property type="evidence" value="ECO:0007669"/>
    <property type="project" value="UniProtKB-SubCell"/>
</dbReference>
<dbReference type="SUPFAM" id="SSF103657">
    <property type="entry name" value="BAR/IMD domain-like"/>
    <property type="match status" value="1"/>
</dbReference>
<evidence type="ECO:0000259" key="13">
    <source>
        <dbReference type="PROSITE" id="PS51021"/>
    </source>
</evidence>
<feature type="compositionally biased region" description="Basic and acidic residues" evidence="10">
    <location>
        <begin position="1383"/>
        <end position="1393"/>
    </location>
</feature>
<evidence type="ECO:0000313" key="15">
    <source>
        <dbReference type="Proteomes" id="UP001249851"/>
    </source>
</evidence>
<dbReference type="SUPFAM" id="SSF48065">
    <property type="entry name" value="DBL homology domain (DH-domain)"/>
    <property type="match status" value="1"/>
</dbReference>
<feature type="domain" description="SH3" evidence="11">
    <location>
        <begin position="157"/>
        <end position="216"/>
    </location>
</feature>
<dbReference type="PRINTS" id="PR00499">
    <property type="entry name" value="P67PHOX"/>
</dbReference>
<dbReference type="InterPro" id="IPR027267">
    <property type="entry name" value="AH/BAR_dom_sf"/>
</dbReference>
<protein>
    <recommendedName>
        <fullName evidence="3">Dynamin-binding protein</fullName>
    </recommendedName>
    <alternativeName>
        <fullName evidence="7">Scaffold protein Tuba</fullName>
    </alternativeName>
</protein>
<dbReference type="InterPro" id="IPR001331">
    <property type="entry name" value="GDS_CDC24_CS"/>
</dbReference>
<dbReference type="GO" id="GO:0070161">
    <property type="term" value="C:anchoring junction"/>
    <property type="evidence" value="ECO:0007669"/>
    <property type="project" value="UniProtKB-SubCell"/>
</dbReference>
<evidence type="ECO:0000256" key="10">
    <source>
        <dbReference type="SAM" id="MobiDB-lite"/>
    </source>
</evidence>
<dbReference type="PROSITE" id="PS50002">
    <property type="entry name" value="SH3"/>
    <property type="match status" value="5"/>
</dbReference>
<reference evidence="14" key="2">
    <citation type="journal article" date="2023" name="Science">
        <title>Genomic signatures of disease resistance in endangered staghorn corals.</title>
        <authorList>
            <person name="Vollmer S.V."/>
            <person name="Selwyn J.D."/>
            <person name="Despard B.A."/>
            <person name="Roesel C.L."/>
        </authorList>
    </citation>
    <scope>NUCLEOTIDE SEQUENCE</scope>
    <source>
        <strain evidence="14">K2</strain>
    </source>
</reference>
<feature type="domain" description="DH" evidence="12">
    <location>
        <begin position="894"/>
        <end position="1079"/>
    </location>
</feature>
<evidence type="ECO:0000256" key="3">
    <source>
        <dbReference type="ARBA" id="ARBA00018186"/>
    </source>
</evidence>
<dbReference type="SMART" id="SM00721">
    <property type="entry name" value="BAR"/>
    <property type="match status" value="1"/>
</dbReference>
<dbReference type="Gene3D" id="2.30.30.40">
    <property type="entry name" value="SH3 Domains"/>
    <property type="match status" value="6"/>
</dbReference>
<dbReference type="PANTHER" id="PTHR22834:SF20">
    <property type="entry name" value="SH3 DOMAIN-CONTAINING PROTEIN"/>
    <property type="match status" value="1"/>
</dbReference>
<feature type="region of interest" description="Disordered" evidence="10">
    <location>
        <begin position="548"/>
        <end position="609"/>
    </location>
</feature>
<feature type="region of interest" description="Disordered" evidence="10">
    <location>
        <begin position="686"/>
        <end position="738"/>
    </location>
</feature>
<evidence type="ECO:0000256" key="9">
    <source>
        <dbReference type="SAM" id="Coils"/>
    </source>
</evidence>
<keyword evidence="4 8" id="KW-0728">SH3 domain</keyword>
<feature type="region of interest" description="Disordered" evidence="10">
    <location>
        <begin position="630"/>
        <end position="674"/>
    </location>
</feature>
<feature type="coiled-coil region" evidence="9">
    <location>
        <begin position="775"/>
        <end position="832"/>
    </location>
</feature>
<evidence type="ECO:0000256" key="8">
    <source>
        <dbReference type="PROSITE-ProRule" id="PRU00192"/>
    </source>
</evidence>
<dbReference type="EMBL" id="JARQWQ010000012">
    <property type="protein sequence ID" value="KAK2568383.1"/>
    <property type="molecule type" value="Genomic_DNA"/>
</dbReference>
<dbReference type="Gene3D" id="1.20.900.10">
    <property type="entry name" value="Dbl homology (DH) domain"/>
    <property type="match status" value="1"/>
</dbReference>
<dbReference type="GO" id="GO:0035556">
    <property type="term" value="P:intracellular signal transduction"/>
    <property type="evidence" value="ECO:0007669"/>
    <property type="project" value="InterPro"/>
</dbReference>
<evidence type="ECO:0000256" key="5">
    <source>
        <dbReference type="ARBA" id="ARBA00022658"/>
    </source>
</evidence>
<feature type="compositionally biased region" description="Polar residues" evidence="10">
    <location>
        <begin position="696"/>
        <end position="710"/>
    </location>
</feature>
<evidence type="ECO:0000256" key="7">
    <source>
        <dbReference type="ARBA" id="ARBA00032587"/>
    </source>
</evidence>
<keyword evidence="6" id="KW-0965">Cell junction</keyword>
<name>A0AAD9VBG7_ACRCE</name>
<feature type="domain" description="SH3" evidence="11">
    <location>
        <begin position="1547"/>
        <end position="1611"/>
    </location>
</feature>
<gene>
    <name evidence="14" type="ORF">P5673_007412</name>
</gene>
<dbReference type="CDD" id="cd07589">
    <property type="entry name" value="BAR_DNMBP"/>
    <property type="match status" value="1"/>
</dbReference>
<keyword evidence="5" id="KW-0344">Guanine-nucleotide releasing factor</keyword>
<feature type="domain" description="SH3" evidence="11">
    <location>
        <begin position="1450"/>
        <end position="1513"/>
    </location>
</feature>
<feature type="domain" description="SH3" evidence="11">
    <location>
        <begin position="254"/>
        <end position="314"/>
    </location>
</feature>
<dbReference type="SMART" id="SM00326">
    <property type="entry name" value="SH3"/>
    <property type="match status" value="6"/>
</dbReference>
<dbReference type="SUPFAM" id="SSF50044">
    <property type="entry name" value="SH3-domain"/>
    <property type="match status" value="6"/>
</dbReference>
<evidence type="ECO:0000256" key="6">
    <source>
        <dbReference type="ARBA" id="ARBA00022949"/>
    </source>
</evidence>